<accession>A0A850T191</accession>
<evidence type="ECO:0000256" key="1">
    <source>
        <dbReference type="ARBA" id="ARBA00002995"/>
    </source>
</evidence>
<dbReference type="CDD" id="cd07034">
    <property type="entry name" value="TPP_PYR_PFOR_IOR-alpha_like"/>
    <property type="match status" value="1"/>
</dbReference>
<dbReference type="InterPro" id="IPR009014">
    <property type="entry name" value="Transketo_C/PFOR_II"/>
</dbReference>
<keyword evidence="16" id="KW-0670">Pyruvate</keyword>
<dbReference type="InterPro" id="IPR017896">
    <property type="entry name" value="4Fe4S_Fe-S-bd"/>
</dbReference>
<dbReference type="SUPFAM" id="SSF52922">
    <property type="entry name" value="TK C-terminal domain-like"/>
    <property type="match status" value="1"/>
</dbReference>
<evidence type="ECO:0000313" key="16">
    <source>
        <dbReference type="EMBL" id="NWH04861.1"/>
    </source>
</evidence>
<comment type="catalytic activity">
    <reaction evidence="13 14">
        <text>indole-3-pyruvate + 2 oxidized [2Fe-2S]-[ferredoxin] + CoA = (indol-3-yl)acetyl-CoA + 2 reduced [2Fe-2S]-[ferredoxin] + CO2 + H(+)</text>
        <dbReference type="Rhea" id="RHEA:12645"/>
        <dbReference type="Rhea" id="RHEA-COMP:10000"/>
        <dbReference type="Rhea" id="RHEA-COMP:10001"/>
        <dbReference type="ChEBI" id="CHEBI:15378"/>
        <dbReference type="ChEBI" id="CHEBI:16526"/>
        <dbReference type="ChEBI" id="CHEBI:17640"/>
        <dbReference type="ChEBI" id="CHEBI:33737"/>
        <dbReference type="ChEBI" id="CHEBI:33738"/>
        <dbReference type="ChEBI" id="CHEBI:57271"/>
        <dbReference type="ChEBI" id="CHEBI:57287"/>
        <dbReference type="EC" id="1.2.7.8"/>
    </reaction>
</comment>
<evidence type="ECO:0000256" key="2">
    <source>
        <dbReference type="ARBA" id="ARBA00011238"/>
    </source>
</evidence>
<dbReference type="Pfam" id="PF02775">
    <property type="entry name" value="TPP_enzyme_C"/>
    <property type="match status" value="1"/>
</dbReference>
<evidence type="ECO:0000256" key="5">
    <source>
        <dbReference type="ARBA" id="ARBA00022448"/>
    </source>
</evidence>
<keyword evidence="8 14" id="KW-0249">Electron transport</keyword>
<comment type="function">
    <text evidence="1 14">Catalyzes the ferredoxin-dependent oxidative decarboxylation of arylpyruvates.</text>
</comment>
<evidence type="ECO:0000256" key="9">
    <source>
        <dbReference type="ARBA" id="ARBA00023002"/>
    </source>
</evidence>
<dbReference type="PANTHER" id="PTHR43710:SF7">
    <property type="entry name" value="INDOLEPYRUVATE OXIDOREDUCTASE SUBUNIT IORA"/>
    <property type="match status" value="1"/>
</dbReference>
<evidence type="ECO:0000256" key="4">
    <source>
        <dbReference type="ARBA" id="ARBA00017710"/>
    </source>
</evidence>
<dbReference type="RefSeq" id="WP_178366317.1">
    <property type="nucleotide sequence ID" value="NZ_JACADJ010000019.1"/>
</dbReference>
<dbReference type="InterPro" id="IPR011766">
    <property type="entry name" value="TPP_enzyme_TPP-bd"/>
</dbReference>
<evidence type="ECO:0000256" key="7">
    <source>
        <dbReference type="ARBA" id="ARBA00022723"/>
    </source>
</evidence>
<dbReference type="NCBIfam" id="TIGR03336">
    <property type="entry name" value="IOR_alpha"/>
    <property type="match status" value="1"/>
</dbReference>
<dbReference type="PANTHER" id="PTHR43710">
    <property type="entry name" value="2-HYDROXYACYL-COA LYASE"/>
    <property type="match status" value="1"/>
</dbReference>
<evidence type="ECO:0000256" key="13">
    <source>
        <dbReference type="ARBA" id="ARBA00048332"/>
    </source>
</evidence>
<dbReference type="SUPFAM" id="SSF54862">
    <property type="entry name" value="4Fe-4S ferredoxins"/>
    <property type="match status" value="1"/>
</dbReference>
<dbReference type="FunFam" id="3.40.50.970:FF:000039">
    <property type="entry name" value="Indolepyruvate oxidoreductase subunit IorA"/>
    <property type="match status" value="1"/>
</dbReference>
<dbReference type="Gene3D" id="3.40.50.970">
    <property type="match status" value="2"/>
</dbReference>
<feature type="domain" description="4Fe-4S ferredoxin-type" evidence="15">
    <location>
        <begin position="587"/>
        <end position="616"/>
    </location>
</feature>
<dbReference type="InterPro" id="IPR017900">
    <property type="entry name" value="4Fe4S_Fe_S_CS"/>
</dbReference>
<keyword evidence="5 14" id="KW-0813">Transport</keyword>
<keyword evidence="7 14" id="KW-0479">Metal-binding</keyword>
<comment type="cofactor">
    <cofactor evidence="14">
        <name>[4Fe-4S] cluster</name>
        <dbReference type="ChEBI" id="CHEBI:49883"/>
    </cofactor>
    <text evidence="14">Binds 2 [4Fe-4S] clusters. In this family the first cluster has a non-standard and varying [4Fe-4S] binding motif CX(2)CX(2)CX(4-5)CP.</text>
</comment>
<dbReference type="CDD" id="cd02008">
    <property type="entry name" value="TPP_IOR_alpha"/>
    <property type="match status" value="1"/>
</dbReference>
<dbReference type="InterPro" id="IPR017721">
    <property type="entry name" value="IorA"/>
</dbReference>
<dbReference type="PROSITE" id="PS51379">
    <property type="entry name" value="4FE4S_FER_2"/>
    <property type="match status" value="1"/>
</dbReference>
<keyword evidence="6 14" id="KW-0004">4Fe-4S</keyword>
<reference evidence="16 17" key="1">
    <citation type="submission" date="2020-06" db="EMBL/GenBank/DDBJ databases">
        <title>High-quality draft genome of sulfate reducer Desulfobacter latus type strain AcrS2 isolated from marine sediment.</title>
        <authorList>
            <person name="Hoppe M."/>
            <person name="Larsen C.K."/>
            <person name="Marshall I.P.G."/>
            <person name="Schramm A."/>
            <person name="Marietou A.G."/>
        </authorList>
    </citation>
    <scope>NUCLEOTIDE SEQUENCE [LARGE SCALE GENOMIC DNA]</scope>
    <source>
        <strain evidence="16 17">AcRS2</strain>
    </source>
</reference>
<sequence length="616" mass="66927">MHKLLKDSPGEKIMLLGNEAIARGAVEAGVAFATTYPGTPSSEVSLNLFQMSRESDLYFEYSTNEKVALEVAAAAANSGLRTFCMMKHVGLNVAADPLMTLAYIGVTAGMVILTADDPAMFSSQNEQDNRYYAKFGHFPMFEPSCVAEAKDMIKAAFELSETLKQPVILRTTTRINHSNAFVTFGDIKARQTKGRFERDPMRCVTVPAVARELHVKLLARMDKAAGISESSEFNFITGQGVWGVVANGVSYHYALDAVKDLGIESKVKILRPGFSNPLPKNKIKDFLAGCEKVLVIEEGEPFMEEAVKAFAQEAGLAIPILGKTDMLFTPLGEFHPAMVREKIATFFGIDYTPAPKIDTSDVPEIANRPPNLCSGCSHRATFYAIKKAAQGMDVIHPSDIGCYTLGFMPPLSIGDFVVCMGGSVSTSCGFSKATDQKVVSVVGDSTFFHSGITGLVNAVFNRHNFTLVILENGITAMTGHQPHPGVDMDLMGMPGYGRVDIENLVKSLGVEHVSVIKPFKVKNSIETLKEAMAFDGVSVVIAKEPCILWAKSIKLKKPRAFEVTDKCKDHKDCINEIACPSFYIEAGRVKIDADTCVGCALCAQICPENAIRPLKK</sequence>
<name>A0A850T191_9BACT</name>
<gene>
    <name evidence="16" type="primary">iorA</name>
    <name evidence="16" type="ORF">HXW94_07660</name>
</gene>
<dbReference type="Pfam" id="PF01855">
    <property type="entry name" value="POR_N"/>
    <property type="match status" value="1"/>
</dbReference>
<dbReference type="PIRSF" id="PIRSF006439">
    <property type="entry name" value="Indolepyruvate_ferr_oxidored"/>
    <property type="match status" value="1"/>
</dbReference>
<evidence type="ECO:0000256" key="10">
    <source>
        <dbReference type="ARBA" id="ARBA00023004"/>
    </source>
</evidence>
<dbReference type="EC" id="1.2.7.8" evidence="3 14"/>
<proteinExistence type="predicted"/>
<evidence type="ECO:0000259" key="15">
    <source>
        <dbReference type="PROSITE" id="PS51379"/>
    </source>
</evidence>
<dbReference type="InterPro" id="IPR029061">
    <property type="entry name" value="THDP-binding"/>
</dbReference>
<keyword evidence="10 14" id="KW-0408">Iron</keyword>
<dbReference type="PROSITE" id="PS00198">
    <property type="entry name" value="4FE4S_FER_1"/>
    <property type="match status" value="1"/>
</dbReference>
<evidence type="ECO:0000256" key="6">
    <source>
        <dbReference type="ARBA" id="ARBA00022485"/>
    </source>
</evidence>
<dbReference type="InterPro" id="IPR045025">
    <property type="entry name" value="HACL1-like"/>
</dbReference>
<keyword evidence="11 14" id="KW-0411">Iron-sulfur</keyword>
<dbReference type="GO" id="GO:0043805">
    <property type="term" value="F:indolepyruvate ferredoxin oxidoreductase activity"/>
    <property type="evidence" value="ECO:0007669"/>
    <property type="project" value="UniProtKB-UniRule"/>
</dbReference>
<keyword evidence="17" id="KW-1185">Reference proteome</keyword>
<evidence type="ECO:0000256" key="3">
    <source>
        <dbReference type="ARBA" id="ARBA00012812"/>
    </source>
</evidence>
<dbReference type="GO" id="GO:0046872">
    <property type="term" value="F:metal ion binding"/>
    <property type="evidence" value="ECO:0007669"/>
    <property type="project" value="UniProtKB-UniRule"/>
</dbReference>
<dbReference type="Gene3D" id="3.40.50.920">
    <property type="match status" value="1"/>
</dbReference>
<evidence type="ECO:0000313" key="17">
    <source>
        <dbReference type="Proteomes" id="UP000553343"/>
    </source>
</evidence>
<evidence type="ECO:0000256" key="12">
    <source>
        <dbReference type="ARBA" id="ARBA00030514"/>
    </source>
</evidence>
<evidence type="ECO:0000256" key="11">
    <source>
        <dbReference type="ARBA" id="ARBA00023014"/>
    </source>
</evidence>
<dbReference type="EMBL" id="JACADJ010000019">
    <property type="protein sequence ID" value="NWH04861.1"/>
    <property type="molecule type" value="Genomic_DNA"/>
</dbReference>
<dbReference type="Pfam" id="PF00037">
    <property type="entry name" value="Fer4"/>
    <property type="match status" value="1"/>
</dbReference>
<comment type="subunit">
    <text evidence="2">Heterodimer of the IorA and IorB subunits.</text>
</comment>
<organism evidence="16 17">
    <name type="scientific">Desulfobacter latus</name>
    <dbReference type="NCBI Taxonomy" id="2292"/>
    <lineage>
        <taxon>Bacteria</taxon>
        <taxon>Pseudomonadati</taxon>
        <taxon>Thermodesulfobacteriota</taxon>
        <taxon>Desulfobacteria</taxon>
        <taxon>Desulfobacterales</taxon>
        <taxon>Desulfobacteraceae</taxon>
        <taxon>Desulfobacter</taxon>
    </lineage>
</organism>
<protein>
    <recommendedName>
        <fullName evidence="4 14">Indolepyruvate oxidoreductase subunit IorA</fullName>
        <shortName evidence="14">IOR</shortName>
        <ecNumber evidence="3 14">1.2.7.8</ecNumber>
    </recommendedName>
    <alternativeName>
        <fullName evidence="12 14">Indolepyruvate ferredoxin oxidoreductase subunit alpha</fullName>
    </alternativeName>
</protein>
<dbReference type="AlphaFoldDB" id="A0A850T191"/>
<dbReference type="Proteomes" id="UP000553343">
    <property type="component" value="Unassembled WGS sequence"/>
</dbReference>
<dbReference type="GO" id="GO:0030976">
    <property type="term" value="F:thiamine pyrophosphate binding"/>
    <property type="evidence" value="ECO:0007669"/>
    <property type="project" value="InterPro"/>
</dbReference>
<dbReference type="SUPFAM" id="SSF52518">
    <property type="entry name" value="Thiamin diphosphate-binding fold (THDP-binding)"/>
    <property type="match status" value="2"/>
</dbReference>
<dbReference type="GO" id="GO:0044281">
    <property type="term" value="P:small molecule metabolic process"/>
    <property type="evidence" value="ECO:0007669"/>
    <property type="project" value="UniProtKB-ARBA"/>
</dbReference>
<keyword evidence="9 14" id="KW-0560">Oxidoreductase</keyword>
<comment type="caution">
    <text evidence="16">The sequence shown here is derived from an EMBL/GenBank/DDBJ whole genome shotgun (WGS) entry which is preliminary data.</text>
</comment>
<dbReference type="GO" id="GO:0051539">
    <property type="term" value="F:4 iron, 4 sulfur cluster binding"/>
    <property type="evidence" value="ECO:0007669"/>
    <property type="project" value="UniProtKB-UniRule"/>
</dbReference>
<evidence type="ECO:0000256" key="14">
    <source>
        <dbReference type="PIRNR" id="PIRNR006439"/>
    </source>
</evidence>
<evidence type="ECO:0000256" key="8">
    <source>
        <dbReference type="ARBA" id="ARBA00022982"/>
    </source>
</evidence>
<dbReference type="Gene3D" id="3.30.70.20">
    <property type="match status" value="1"/>
</dbReference>
<dbReference type="InterPro" id="IPR002880">
    <property type="entry name" value="Pyrv_Fd/Flavodoxin_OxRdtase_N"/>
</dbReference>